<feature type="domain" description="VWFA" evidence="1">
    <location>
        <begin position="1294"/>
        <end position="1483"/>
    </location>
</feature>
<keyword evidence="3" id="KW-1185">Reference proteome</keyword>
<dbReference type="PANTHER" id="PTHR24020">
    <property type="entry name" value="COLLAGEN ALPHA"/>
    <property type="match status" value="1"/>
</dbReference>
<dbReference type="SMART" id="SM00327">
    <property type="entry name" value="VWA"/>
    <property type="match status" value="4"/>
</dbReference>
<protein>
    <recommendedName>
        <fullName evidence="1">VWFA domain-containing protein</fullName>
    </recommendedName>
</protein>
<sequence length="1696" mass="186348">MLTFIGDALAGPLRARRGSASGQLTMLSTTSPFITSDPGKQNAYCDASANLLTNIFLVDVSDPIIGTIDDKLSKISNFLLNVPSQVNLSSNDDWNGQEFRLVVYGGNEPFPLGRARNQQSWNKVVSELNTTIVNPTKLDGHQMTDALRFVFNNYRPAYGTAGNIIVVGDGFDFDEMESATTISTALKYQYRFSLGFLLMTTSQVQRSVVQPLASDFSHFYPIDSVDYLSNPAVVQTQANWICSAFYPVPAPPTPPPTRLPLLTTATTAGPLTQTTANPLLPPISSCTQNVLFLIDQSQTLLVNGYNKGYTSLSQFISSISNAPQTLGNSDAKVGFNEAANFISTKSRYDQDSISSLLYFVTDGNNLDNSVANVQNVTKSIRSRLQTEIIGIDLRETVSNKKNVQNIIQFDVLDGLPESIYVGVSQPDAILDDQIINSTSYKLRCKGSSNCFTGITFVMETSQAEGYNYVDVQKLSIINVLNHYTAPVSVSLVYFSSPDSLDPNNPDRSGILFGQITNSTNAINILNTTNFDLGAASDLELGFTKTLESLNKGYLENNNLVIFFARGAYERLSNCCPDPTAAANAVKQQATVQGVMIGPYSSKSQLDSLTGSNSIDANALIGGNTLNSTQDRLDAADQISDAIIPIIDSFLNNEVCSGIPGYADPPCEDPIDVLVLLHANSLENWNRIKNFTANELLPSLLGETGAVANKQLTTSTPVNFAVASYYYLDVVDHADFTYLLSVEDYQNLLTKISYRETKGTATLSTAYKKAIEIFEDGRPYASKNLILITDTLDISDLEDAFSEHDAMTQLVGGYTTALAINTDIIPGADYQINIDPSQLDSYNRYTRRKLANSLTQNNCVYKPVQVPTLPPVTPSPTLPGPIPLVKARNVWPDITILIDTSKSQENPMNDELFEKIRAFLDILLIQYSVGKHGSRFTVATYDGDTVEYSCIFDQDSYYDLSSCRNERLSLFSRNHENYRNVDGVLSDVLHNVYQNNTSGYRSLNENFLVLFTLGASSTPFTQQLKNIERKGIRTIAIGLSNNISNNDLSQFSRTAFSVPDWSSSFSGIDTNYDLADRIFQITTKKRLPSSSNFFGNLVFIVDQSGNSASDHSNIVQYVTDFVTPYLIDPVKTQISIVPFAGSVISPLSINSSQTEVDSWLDSWKLTTASSDYSANVGSAIQFAASELGSTYDRPTHVVFVLGSANVTGTELAQQLLNGSNLYVASYNIANNTDFNNLVFTSDRIYSVNSSVELLNRVVSLDVTKPNPMLVLDKDILETQEKNDQSSFPTSSIAADVIMLLDETGLEDNEFETMKQFLSNFTQKFSVGSESTQFALQSYNGRTIPHDGFHLYESTSGEVVKNRIQQLTLAKAAENSTDADLAGAIEQEIFFFLTEKNGWREDTTTYTIIFSHADSFYTRDTDTAMGVKNVSSVFSLGVNGMKFDYVQNFTNTGFYETVAGVSALNINAPEVADLLAAINNDYKNLVYPSTHSVKEIVKADFIFLIDSSLGSSKNQAVQQFLLDFTANVGTFSSSGNDTRMAVVVYGKSATTLWNLQNAQDIDSLRNRISQIQITSSSSGTVNLRRAIDSIILNEGDFGVDYNRPEYIIDIASSLTISPTIDTATSRHLNTRYSTFVMQTNNDNSTFSYCSQVLGTKLFTDRVAINPELSFDNSEAQGKLFSWISNEFSAWSTTFPDKS</sequence>
<name>A0A8R1DQI4_CAEJA</name>
<dbReference type="PROSITE" id="PS50234">
    <property type="entry name" value="VWFA"/>
    <property type="match status" value="6"/>
</dbReference>
<dbReference type="InterPro" id="IPR036465">
    <property type="entry name" value="vWFA_dom_sf"/>
</dbReference>
<feature type="domain" description="VWFA" evidence="1">
    <location>
        <begin position="1095"/>
        <end position="1278"/>
    </location>
</feature>
<dbReference type="SUPFAM" id="SSF53300">
    <property type="entry name" value="vWA-like"/>
    <property type="match status" value="8"/>
</dbReference>
<dbReference type="EnsemblMetazoa" id="CJA09385b.1">
    <property type="protein sequence ID" value="CJA09385b.1"/>
    <property type="gene ID" value="WBGene00128587"/>
</dbReference>
<organism evidence="2 3">
    <name type="scientific">Caenorhabditis japonica</name>
    <dbReference type="NCBI Taxonomy" id="281687"/>
    <lineage>
        <taxon>Eukaryota</taxon>
        <taxon>Metazoa</taxon>
        <taxon>Ecdysozoa</taxon>
        <taxon>Nematoda</taxon>
        <taxon>Chromadorea</taxon>
        <taxon>Rhabditida</taxon>
        <taxon>Rhabditina</taxon>
        <taxon>Rhabditomorpha</taxon>
        <taxon>Rhabditoidea</taxon>
        <taxon>Rhabditidae</taxon>
        <taxon>Peloderinae</taxon>
        <taxon>Caenorhabditis</taxon>
    </lineage>
</organism>
<evidence type="ECO:0000313" key="2">
    <source>
        <dbReference type="EnsemblMetazoa" id="CJA09385b.1"/>
    </source>
</evidence>
<dbReference type="InterPro" id="IPR002035">
    <property type="entry name" value="VWF_A"/>
</dbReference>
<proteinExistence type="predicted"/>
<dbReference type="Proteomes" id="UP000005237">
    <property type="component" value="Unassembled WGS sequence"/>
</dbReference>
<dbReference type="Pfam" id="PF00092">
    <property type="entry name" value="VWA"/>
    <property type="match status" value="4"/>
</dbReference>
<feature type="domain" description="VWFA" evidence="1">
    <location>
        <begin position="453"/>
        <end position="642"/>
    </location>
</feature>
<accession>A0A8R1DQI4</accession>
<feature type="domain" description="VWFA" evidence="1">
    <location>
        <begin position="53"/>
        <end position="237"/>
    </location>
</feature>
<feature type="domain" description="VWFA" evidence="1">
    <location>
        <begin position="892"/>
        <end position="1081"/>
    </location>
</feature>
<dbReference type="CDD" id="cd00198">
    <property type="entry name" value="vWFA"/>
    <property type="match status" value="1"/>
</dbReference>
<dbReference type="InterPro" id="IPR050525">
    <property type="entry name" value="ECM_Assembly_Org"/>
</dbReference>
<feature type="domain" description="VWFA" evidence="1">
    <location>
        <begin position="1498"/>
        <end position="1585"/>
    </location>
</feature>
<dbReference type="Gene3D" id="3.40.50.410">
    <property type="entry name" value="von Willebrand factor, type A domain"/>
    <property type="match status" value="4"/>
</dbReference>
<evidence type="ECO:0000313" key="3">
    <source>
        <dbReference type="Proteomes" id="UP000005237"/>
    </source>
</evidence>
<reference evidence="3" key="1">
    <citation type="submission" date="2010-08" db="EMBL/GenBank/DDBJ databases">
        <authorList>
            <consortium name="Caenorhabditis japonica Sequencing Consortium"/>
            <person name="Wilson R.K."/>
        </authorList>
    </citation>
    <scope>NUCLEOTIDE SEQUENCE [LARGE SCALE GENOMIC DNA]</scope>
    <source>
        <strain evidence="3">DF5081</strain>
    </source>
</reference>
<reference evidence="2" key="2">
    <citation type="submission" date="2022-06" db="UniProtKB">
        <authorList>
            <consortium name="EnsemblMetazoa"/>
        </authorList>
    </citation>
    <scope>IDENTIFICATION</scope>
    <source>
        <strain evidence="2">DF5081</strain>
    </source>
</reference>
<evidence type="ECO:0000259" key="1">
    <source>
        <dbReference type="PROSITE" id="PS50234"/>
    </source>
</evidence>